<dbReference type="EMBL" id="CAUYUJ010019560">
    <property type="protein sequence ID" value="CAK0892090.1"/>
    <property type="molecule type" value="Genomic_DNA"/>
</dbReference>
<dbReference type="InterPro" id="IPR057476">
    <property type="entry name" value="Cux_N"/>
</dbReference>
<evidence type="ECO:0000313" key="4">
    <source>
        <dbReference type="Proteomes" id="UP001189429"/>
    </source>
</evidence>
<protein>
    <recommendedName>
        <fullName evidence="2">Cux N-terminal domain-containing protein</fullName>
    </recommendedName>
</protein>
<dbReference type="Pfam" id="PF25398">
    <property type="entry name" value="CUX1_N"/>
    <property type="match status" value="1"/>
</dbReference>
<evidence type="ECO:0000259" key="2">
    <source>
        <dbReference type="Pfam" id="PF25398"/>
    </source>
</evidence>
<keyword evidence="4" id="KW-1185">Reference proteome</keyword>
<accession>A0ABN9WYV8</accession>
<reference evidence="3" key="1">
    <citation type="submission" date="2023-10" db="EMBL/GenBank/DDBJ databases">
        <authorList>
            <person name="Chen Y."/>
            <person name="Shah S."/>
            <person name="Dougan E. K."/>
            <person name="Thang M."/>
            <person name="Chan C."/>
        </authorList>
    </citation>
    <scope>NUCLEOTIDE SEQUENCE [LARGE SCALE GENOMIC DNA]</scope>
</reference>
<sequence length="89" mass="10183">ASDMMTIQFDMVELRNRLSDQSKAIAANQEALEAGRSQLEEKDDKLRAALERQEELMSEFNAVTEKLQEKVDHLSRDLEGSRSSYHALE</sequence>
<feature type="coiled-coil region" evidence="1">
    <location>
        <begin position="32"/>
        <end position="70"/>
    </location>
</feature>
<proteinExistence type="predicted"/>
<feature type="domain" description="Cux N-terminal" evidence="2">
    <location>
        <begin position="8"/>
        <end position="84"/>
    </location>
</feature>
<keyword evidence="1" id="KW-0175">Coiled coil</keyword>
<feature type="non-terminal residue" evidence="3">
    <location>
        <position position="1"/>
    </location>
</feature>
<comment type="caution">
    <text evidence="3">The sequence shown here is derived from an EMBL/GenBank/DDBJ whole genome shotgun (WGS) entry which is preliminary data.</text>
</comment>
<feature type="non-terminal residue" evidence="3">
    <location>
        <position position="89"/>
    </location>
</feature>
<name>A0ABN9WYV8_9DINO</name>
<gene>
    <name evidence="3" type="ORF">PCOR1329_LOCUS71828</name>
</gene>
<evidence type="ECO:0000256" key="1">
    <source>
        <dbReference type="SAM" id="Coils"/>
    </source>
</evidence>
<organism evidence="3 4">
    <name type="scientific">Prorocentrum cordatum</name>
    <dbReference type="NCBI Taxonomy" id="2364126"/>
    <lineage>
        <taxon>Eukaryota</taxon>
        <taxon>Sar</taxon>
        <taxon>Alveolata</taxon>
        <taxon>Dinophyceae</taxon>
        <taxon>Prorocentrales</taxon>
        <taxon>Prorocentraceae</taxon>
        <taxon>Prorocentrum</taxon>
    </lineage>
</organism>
<dbReference type="Proteomes" id="UP001189429">
    <property type="component" value="Unassembled WGS sequence"/>
</dbReference>
<evidence type="ECO:0000313" key="3">
    <source>
        <dbReference type="EMBL" id="CAK0892090.1"/>
    </source>
</evidence>